<dbReference type="CDD" id="cd00033">
    <property type="entry name" value="CCP"/>
    <property type="match status" value="1"/>
</dbReference>
<feature type="disulfide bond" evidence="2">
    <location>
        <begin position="249"/>
        <end position="276"/>
    </location>
</feature>
<feature type="region of interest" description="Disordered" evidence="3">
    <location>
        <begin position="149"/>
        <end position="173"/>
    </location>
</feature>
<dbReference type="Pfam" id="PF00084">
    <property type="entry name" value="Sushi"/>
    <property type="match status" value="1"/>
</dbReference>
<dbReference type="STRING" id="33528.ENSGAFP00000006214"/>
<dbReference type="PROSITE" id="PS50923">
    <property type="entry name" value="SUSHI"/>
    <property type="match status" value="1"/>
</dbReference>
<accession>A0A315UVN1</accession>
<dbReference type="PANTHER" id="PTHR46839">
    <property type="entry name" value="SUSHI DOMAIN-CONTAINING PROTEIN 6"/>
    <property type="match status" value="1"/>
</dbReference>
<reference evidence="6 7" key="1">
    <citation type="journal article" date="2018" name="G3 (Bethesda)">
        <title>A High-Quality Reference Genome for the Invasive Mosquitofish Gambusia affinis Using a Chicago Library.</title>
        <authorList>
            <person name="Hoffberg S.L."/>
            <person name="Troendle N.J."/>
            <person name="Glenn T.C."/>
            <person name="Mahmud O."/>
            <person name="Louha S."/>
            <person name="Chalopin D."/>
            <person name="Bennetzen J.L."/>
            <person name="Mauricio R."/>
        </authorList>
    </citation>
    <scope>NUCLEOTIDE SEQUENCE [LARGE SCALE GENOMIC DNA]</scope>
    <source>
        <strain evidence="6">NE01/NJP1002.9</strain>
        <tissue evidence="6">Muscle</tissue>
    </source>
</reference>
<evidence type="ECO:0000256" key="1">
    <source>
        <dbReference type="ARBA" id="ARBA00023157"/>
    </source>
</evidence>
<feature type="non-terminal residue" evidence="6">
    <location>
        <position position="433"/>
    </location>
</feature>
<keyword evidence="4" id="KW-0812">Transmembrane</keyword>
<name>A0A315UVN1_GAMAF</name>
<evidence type="ECO:0000256" key="4">
    <source>
        <dbReference type="SAM" id="Phobius"/>
    </source>
</evidence>
<evidence type="ECO:0000313" key="7">
    <source>
        <dbReference type="Proteomes" id="UP000250572"/>
    </source>
</evidence>
<evidence type="ECO:0000313" key="6">
    <source>
        <dbReference type="EMBL" id="PWA15666.1"/>
    </source>
</evidence>
<dbReference type="EMBL" id="NHOQ01002623">
    <property type="protein sequence ID" value="PWA15666.1"/>
    <property type="molecule type" value="Genomic_DNA"/>
</dbReference>
<feature type="transmembrane region" description="Helical" evidence="4">
    <location>
        <begin position="294"/>
        <end position="314"/>
    </location>
</feature>
<dbReference type="AlphaFoldDB" id="A0A315UVN1"/>
<dbReference type="PANTHER" id="PTHR46839:SF3">
    <property type="entry name" value="SUSHI DOMAIN-CONTAINING PROTEIN 6"/>
    <property type="match status" value="1"/>
</dbReference>
<keyword evidence="2" id="KW-0768">Sushi</keyword>
<keyword evidence="7" id="KW-1185">Reference proteome</keyword>
<dbReference type="Gene3D" id="2.10.70.10">
    <property type="entry name" value="Complement Module, domain 1"/>
    <property type="match status" value="1"/>
</dbReference>
<comment type="caution">
    <text evidence="6">The sequence shown here is derived from an EMBL/GenBank/DDBJ whole genome shotgun (WGS) entry which is preliminary data.</text>
</comment>
<proteinExistence type="predicted"/>
<dbReference type="GO" id="GO:0006974">
    <property type="term" value="P:DNA damage response"/>
    <property type="evidence" value="ECO:0007669"/>
    <property type="project" value="TreeGrafter"/>
</dbReference>
<feature type="domain" description="Sushi" evidence="5">
    <location>
        <begin position="229"/>
        <end position="278"/>
    </location>
</feature>
<evidence type="ECO:0000259" key="5">
    <source>
        <dbReference type="PROSITE" id="PS50923"/>
    </source>
</evidence>
<comment type="caution">
    <text evidence="2">Lacks conserved residue(s) required for the propagation of feature annotation.</text>
</comment>
<organism evidence="6 7">
    <name type="scientific">Gambusia affinis</name>
    <name type="common">Western mosquitofish</name>
    <name type="synonym">Heterandria affinis</name>
    <dbReference type="NCBI Taxonomy" id="33528"/>
    <lineage>
        <taxon>Eukaryota</taxon>
        <taxon>Metazoa</taxon>
        <taxon>Chordata</taxon>
        <taxon>Craniata</taxon>
        <taxon>Vertebrata</taxon>
        <taxon>Euteleostomi</taxon>
        <taxon>Actinopterygii</taxon>
        <taxon>Neopterygii</taxon>
        <taxon>Teleostei</taxon>
        <taxon>Neoteleostei</taxon>
        <taxon>Acanthomorphata</taxon>
        <taxon>Ovalentaria</taxon>
        <taxon>Atherinomorphae</taxon>
        <taxon>Cyprinodontiformes</taxon>
        <taxon>Poeciliidae</taxon>
        <taxon>Poeciliinae</taxon>
        <taxon>Gambusia</taxon>
    </lineage>
</organism>
<dbReference type="SMART" id="SM00032">
    <property type="entry name" value="CCP"/>
    <property type="match status" value="1"/>
</dbReference>
<dbReference type="SUPFAM" id="SSF57535">
    <property type="entry name" value="Complement control module/SCR domain"/>
    <property type="match status" value="1"/>
</dbReference>
<evidence type="ECO:0000256" key="2">
    <source>
        <dbReference type="PROSITE-ProRule" id="PRU00302"/>
    </source>
</evidence>
<evidence type="ECO:0000256" key="3">
    <source>
        <dbReference type="SAM" id="MobiDB-lite"/>
    </source>
</evidence>
<feature type="compositionally biased region" description="Polar residues" evidence="3">
    <location>
        <begin position="387"/>
        <end position="398"/>
    </location>
</feature>
<keyword evidence="4" id="KW-1133">Transmembrane helix</keyword>
<sequence>MFSPVPGSPPYLSVSHRLSDATIGGNPEKKICFHAVLQATGRVSTAAAAAAAGCSCCRLQLVLVLLQQQLQLAPFLKPPPLIRSCAVIYRRTAGLPFSFICGSACGEKKGGRFQNVTAPRRRAGLSRQQPMRGRAQLINESKRGGAAEKVSLVAEQEQRSSADRGAPTASSPFRAWNRTGRSFMSAPVQSSWPIGRICLVCGLLLVASPLRSAGRLNCSHPLVPEHGGFRCDPSPCRGFPYKTVIRIFCENGYHLGNKKPSSRCHRGKWAPPIPSCIPMKDGPGMKPDGDMPSMATTAVGVSIFLLTTTACLIVKSRLYPCRSHSRRSSDQLDLMVDGLPVSLPSYEEAVYGSWGQRIPPCSAPGPTQLLLAQEEPGFCPSPPTDQPDGSHQPLLSIQSPENPPPPYEEVPSSRSRDRLNDGNIRHLSEDKDT</sequence>
<dbReference type="InterPro" id="IPR000436">
    <property type="entry name" value="Sushi_SCR_CCP_dom"/>
</dbReference>
<feature type="region of interest" description="Disordered" evidence="3">
    <location>
        <begin position="373"/>
        <end position="433"/>
    </location>
</feature>
<dbReference type="InterPro" id="IPR035976">
    <property type="entry name" value="Sushi/SCR/CCP_sf"/>
</dbReference>
<gene>
    <name evidence="6" type="ORF">CCH79_00019161</name>
</gene>
<dbReference type="InterPro" id="IPR042866">
    <property type="entry name" value="SUSD6"/>
</dbReference>
<protein>
    <recommendedName>
        <fullName evidence="5">Sushi domain-containing protein</fullName>
    </recommendedName>
</protein>
<keyword evidence="1 2" id="KW-1015">Disulfide bond</keyword>
<dbReference type="Proteomes" id="UP000250572">
    <property type="component" value="Unassembled WGS sequence"/>
</dbReference>
<keyword evidence="4" id="KW-0472">Membrane</keyword>
<feature type="compositionally biased region" description="Basic and acidic residues" evidence="3">
    <location>
        <begin position="414"/>
        <end position="433"/>
    </location>
</feature>